<feature type="domain" description="Reverse transcriptase" evidence="1">
    <location>
        <begin position="64"/>
        <end position="148"/>
    </location>
</feature>
<dbReference type="OrthoDB" id="8950771at2759"/>
<proteinExistence type="predicted"/>
<comment type="caution">
    <text evidence="2">The sequence shown here is derived from an EMBL/GenBank/DDBJ whole genome shotgun (WGS) entry which is preliminary data.</text>
</comment>
<sequence>MACYTKNISLSLVERIRQSVIKGKQTTKHSSVRFACPIRALQSYNGALLEYSMPICVPGNIIRLIATYLRRRHFAVRVGNSLSSERAITAGVVQGPKVGPYLFNIYVNDIPIPRNCQTKIRLFADDTAIMSTGASDHVVTHLNDYLDQLGTVADIVHMRPQSQN</sequence>
<organism evidence="2 3">
    <name type="scientific">Araneus ventricosus</name>
    <name type="common">Orbweaver spider</name>
    <name type="synonym">Epeira ventricosa</name>
    <dbReference type="NCBI Taxonomy" id="182803"/>
    <lineage>
        <taxon>Eukaryota</taxon>
        <taxon>Metazoa</taxon>
        <taxon>Ecdysozoa</taxon>
        <taxon>Arthropoda</taxon>
        <taxon>Chelicerata</taxon>
        <taxon>Arachnida</taxon>
        <taxon>Araneae</taxon>
        <taxon>Araneomorphae</taxon>
        <taxon>Entelegynae</taxon>
        <taxon>Araneoidea</taxon>
        <taxon>Araneidae</taxon>
        <taxon>Araneus</taxon>
    </lineage>
</organism>
<evidence type="ECO:0000259" key="1">
    <source>
        <dbReference type="Pfam" id="PF00078"/>
    </source>
</evidence>
<name>A0A4Y2V7Z2_ARAVE</name>
<protein>
    <recommendedName>
        <fullName evidence="1">Reverse transcriptase domain-containing protein</fullName>
    </recommendedName>
</protein>
<dbReference type="InterPro" id="IPR000477">
    <property type="entry name" value="RT_dom"/>
</dbReference>
<dbReference type="AlphaFoldDB" id="A0A4Y2V7Z2"/>
<accession>A0A4Y2V7Z2</accession>
<evidence type="ECO:0000313" key="3">
    <source>
        <dbReference type="Proteomes" id="UP000499080"/>
    </source>
</evidence>
<evidence type="ECO:0000313" key="2">
    <source>
        <dbReference type="EMBL" id="GBO20668.1"/>
    </source>
</evidence>
<keyword evidence="3" id="KW-1185">Reference proteome</keyword>
<dbReference type="Pfam" id="PF00078">
    <property type="entry name" value="RVT_1"/>
    <property type="match status" value="1"/>
</dbReference>
<reference evidence="2 3" key="1">
    <citation type="journal article" date="2019" name="Sci. Rep.">
        <title>Orb-weaving spider Araneus ventricosus genome elucidates the spidroin gene catalogue.</title>
        <authorList>
            <person name="Kono N."/>
            <person name="Nakamura H."/>
            <person name="Ohtoshi R."/>
            <person name="Moran D.A.P."/>
            <person name="Shinohara A."/>
            <person name="Yoshida Y."/>
            <person name="Fujiwara M."/>
            <person name="Mori M."/>
            <person name="Tomita M."/>
            <person name="Arakawa K."/>
        </authorList>
    </citation>
    <scope>NUCLEOTIDE SEQUENCE [LARGE SCALE GENOMIC DNA]</scope>
</reference>
<dbReference type="Proteomes" id="UP000499080">
    <property type="component" value="Unassembled WGS sequence"/>
</dbReference>
<gene>
    <name evidence="2" type="ORF">AVEN_270379_1</name>
</gene>
<dbReference type="EMBL" id="BGPR01044000">
    <property type="protein sequence ID" value="GBO20668.1"/>
    <property type="molecule type" value="Genomic_DNA"/>
</dbReference>